<dbReference type="Proteomes" id="UP001589627">
    <property type="component" value="Unassembled WGS sequence"/>
</dbReference>
<comment type="caution">
    <text evidence="1">The sequence shown here is derived from an EMBL/GenBank/DDBJ whole genome shotgun (WGS) entry which is preliminary data.</text>
</comment>
<dbReference type="RefSeq" id="WP_378197919.1">
    <property type="nucleotide sequence ID" value="NZ_JBHLZP010000044.1"/>
</dbReference>
<keyword evidence="2" id="KW-1185">Reference proteome</keyword>
<proteinExistence type="predicted"/>
<evidence type="ECO:0000313" key="1">
    <source>
        <dbReference type="EMBL" id="MFB9832297.1"/>
    </source>
</evidence>
<dbReference type="InterPro" id="IPR036412">
    <property type="entry name" value="HAD-like_sf"/>
</dbReference>
<protein>
    <submittedName>
        <fullName evidence="1">Uncharacterized protein</fullName>
    </submittedName>
</protein>
<accession>A0ABV5YCX3</accession>
<sequence length="60" mass="6527">MYVGDRWDNAISPALTAGIRAAHIRHGPWAHIDDTDVTPTMRIESLAEPPSAITAFDAAR</sequence>
<dbReference type="EMBL" id="JBHLZP010000044">
    <property type="protein sequence ID" value="MFB9832297.1"/>
    <property type="molecule type" value="Genomic_DNA"/>
</dbReference>
<name>A0ABV5YCX3_9ACTN</name>
<gene>
    <name evidence="1" type="ORF">ACFFNX_08875</name>
</gene>
<evidence type="ECO:0000313" key="2">
    <source>
        <dbReference type="Proteomes" id="UP001589627"/>
    </source>
</evidence>
<reference evidence="1 2" key="1">
    <citation type="submission" date="2024-09" db="EMBL/GenBank/DDBJ databases">
        <authorList>
            <person name="Sun Q."/>
            <person name="Mori K."/>
        </authorList>
    </citation>
    <scope>NUCLEOTIDE SEQUENCE [LARGE SCALE GENOMIC DNA]</scope>
    <source>
        <strain evidence="1 2">TBRC 0563</strain>
    </source>
</reference>
<dbReference type="SUPFAM" id="SSF56784">
    <property type="entry name" value="HAD-like"/>
    <property type="match status" value="1"/>
</dbReference>
<organism evidence="1 2">
    <name type="scientific">Actinoallomurus acaciae</name>
    <dbReference type="NCBI Taxonomy" id="502577"/>
    <lineage>
        <taxon>Bacteria</taxon>
        <taxon>Bacillati</taxon>
        <taxon>Actinomycetota</taxon>
        <taxon>Actinomycetes</taxon>
        <taxon>Streptosporangiales</taxon>
        <taxon>Thermomonosporaceae</taxon>
        <taxon>Actinoallomurus</taxon>
    </lineage>
</organism>
<dbReference type="InterPro" id="IPR023214">
    <property type="entry name" value="HAD_sf"/>
</dbReference>
<dbReference type="Gene3D" id="3.40.50.1000">
    <property type="entry name" value="HAD superfamily/HAD-like"/>
    <property type="match status" value="1"/>
</dbReference>